<evidence type="ECO:0000313" key="2">
    <source>
        <dbReference type="Proteomes" id="UP001500503"/>
    </source>
</evidence>
<organism evidence="1 2">
    <name type="scientific">Actinoallomurus oryzae</name>
    <dbReference type="NCBI Taxonomy" id="502180"/>
    <lineage>
        <taxon>Bacteria</taxon>
        <taxon>Bacillati</taxon>
        <taxon>Actinomycetota</taxon>
        <taxon>Actinomycetes</taxon>
        <taxon>Streptosporangiales</taxon>
        <taxon>Thermomonosporaceae</taxon>
        <taxon>Actinoallomurus</taxon>
    </lineage>
</organism>
<dbReference type="Proteomes" id="UP001500503">
    <property type="component" value="Unassembled WGS sequence"/>
</dbReference>
<dbReference type="InterPro" id="IPR036291">
    <property type="entry name" value="NAD(P)-bd_dom_sf"/>
</dbReference>
<reference evidence="2" key="1">
    <citation type="journal article" date="2019" name="Int. J. Syst. Evol. Microbiol.">
        <title>The Global Catalogue of Microorganisms (GCM) 10K type strain sequencing project: providing services to taxonomists for standard genome sequencing and annotation.</title>
        <authorList>
            <consortium name="The Broad Institute Genomics Platform"/>
            <consortium name="The Broad Institute Genome Sequencing Center for Infectious Disease"/>
            <person name="Wu L."/>
            <person name="Ma J."/>
        </authorList>
    </citation>
    <scope>NUCLEOTIDE SEQUENCE [LARGE SCALE GENOMIC DNA]</scope>
    <source>
        <strain evidence="2">JCM 17933</strain>
    </source>
</reference>
<dbReference type="PANTHER" id="PTHR13812:SF19">
    <property type="entry name" value="KETIMINE REDUCTASE MU-CRYSTALLIN"/>
    <property type="match status" value="1"/>
</dbReference>
<comment type="caution">
    <text evidence="1">The sequence shown here is derived from an EMBL/GenBank/DDBJ whole genome shotgun (WGS) entry which is preliminary data.</text>
</comment>
<gene>
    <name evidence="1" type="ORF">GCM10023191_090730</name>
</gene>
<evidence type="ECO:0000313" key="1">
    <source>
        <dbReference type="EMBL" id="GAA4517719.1"/>
    </source>
</evidence>
<protein>
    <submittedName>
        <fullName evidence="1">Ornithine cyclodeaminase family protein</fullName>
    </submittedName>
</protein>
<dbReference type="InterPro" id="IPR023401">
    <property type="entry name" value="ODC_N"/>
</dbReference>
<accession>A0ABP8R4D2</accession>
<dbReference type="InterPro" id="IPR003462">
    <property type="entry name" value="ODC_Mu_crystall"/>
</dbReference>
<keyword evidence="2" id="KW-1185">Reference proteome</keyword>
<dbReference type="SUPFAM" id="SSF51735">
    <property type="entry name" value="NAD(P)-binding Rossmann-fold domains"/>
    <property type="match status" value="1"/>
</dbReference>
<dbReference type="Gene3D" id="3.40.50.720">
    <property type="entry name" value="NAD(P)-binding Rossmann-like Domain"/>
    <property type="match status" value="1"/>
</dbReference>
<name>A0ABP8R4D2_9ACTN</name>
<dbReference type="Gene3D" id="3.30.1780.10">
    <property type="entry name" value="ornithine cyclodeaminase, domain 1"/>
    <property type="match status" value="1"/>
</dbReference>
<dbReference type="EMBL" id="BAABHF010000058">
    <property type="protein sequence ID" value="GAA4517719.1"/>
    <property type="molecule type" value="Genomic_DNA"/>
</dbReference>
<sequence>MREIYDRGRARATLGDAAGRIGGVTMLLNRTDLEGLLDPEACLEALRAGFLPLSPAVRPLRVRTDLPGPGTATALIPGLVDGVPAYTVKVNAKFPSAGPALRGVVCLHDLATGELLALLDSATVTAYRTGLAAALGTHALAPTGAGTVAVVGAGAQADLVVRGLRRLRPVRELLVTDRDPARAEAFAVRHGGRPVPPPEISAAEIVVTATWAREPVLRAGDVAPGAHVTSLGADEPGKAELAADLLRASRVFVDDVALSLEMGALGNAGLGAEDAAGTLSEVLDGKAGRTGEAEVTVYAPVGLPWQDLALSWLAFRTARAGTRFDFLA</sequence>
<dbReference type="PIRSF" id="PIRSF001439">
    <property type="entry name" value="CryM"/>
    <property type="match status" value="1"/>
</dbReference>
<dbReference type="RefSeq" id="WP_345474851.1">
    <property type="nucleotide sequence ID" value="NZ_BAABHF010000058.1"/>
</dbReference>
<dbReference type="PANTHER" id="PTHR13812">
    <property type="entry name" value="KETIMINE REDUCTASE MU-CRYSTALLIN"/>
    <property type="match status" value="1"/>
</dbReference>
<proteinExistence type="predicted"/>
<dbReference type="Pfam" id="PF02423">
    <property type="entry name" value="OCD_Mu_crystall"/>
    <property type="match status" value="1"/>
</dbReference>